<protein>
    <submittedName>
        <fullName evidence="1">Uncharacterized protein</fullName>
    </submittedName>
</protein>
<reference evidence="1 2" key="2">
    <citation type="journal article" date="2022" name="Mol. Ecol. Resour.">
        <title>The genomes of chicory, endive, great burdock and yacon provide insights into Asteraceae paleo-polyploidization history and plant inulin production.</title>
        <authorList>
            <person name="Fan W."/>
            <person name="Wang S."/>
            <person name="Wang H."/>
            <person name="Wang A."/>
            <person name="Jiang F."/>
            <person name="Liu H."/>
            <person name="Zhao H."/>
            <person name="Xu D."/>
            <person name="Zhang Y."/>
        </authorList>
    </citation>
    <scope>NUCLEOTIDE SEQUENCE [LARGE SCALE GENOMIC DNA]</scope>
    <source>
        <strain evidence="2">cv. Yunnan</strain>
        <tissue evidence="1">Leaves</tissue>
    </source>
</reference>
<evidence type="ECO:0000313" key="2">
    <source>
        <dbReference type="Proteomes" id="UP001056120"/>
    </source>
</evidence>
<dbReference type="Proteomes" id="UP001056120">
    <property type="component" value="Linkage Group LG03"/>
</dbReference>
<organism evidence="1 2">
    <name type="scientific">Smallanthus sonchifolius</name>
    <dbReference type="NCBI Taxonomy" id="185202"/>
    <lineage>
        <taxon>Eukaryota</taxon>
        <taxon>Viridiplantae</taxon>
        <taxon>Streptophyta</taxon>
        <taxon>Embryophyta</taxon>
        <taxon>Tracheophyta</taxon>
        <taxon>Spermatophyta</taxon>
        <taxon>Magnoliopsida</taxon>
        <taxon>eudicotyledons</taxon>
        <taxon>Gunneridae</taxon>
        <taxon>Pentapetalae</taxon>
        <taxon>asterids</taxon>
        <taxon>campanulids</taxon>
        <taxon>Asterales</taxon>
        <taxon>Asteraceae</taxon>
        <taxon>Asteroideae</taxon>
        <taxon>Heliantheae alliance</taxon>
        <taxon>Millerieae</taxon>
        <taxon>Smallanthus</taxon>
    </lineage>
</organism>
<evidence type="ECO:0000313" key="1">
    <source>
        <dbReference type="EMBL" id="KAI3820204.1"/>
    </source>
</evidence>
<proteinExistence type="predicted"/>
<dbReference type="EMBL" id="CM042020">
    <property type="protein sequence ID" value="KAI3820204.1"/>
    <property type="molecule type" value="Genomic_DNA"/>
</dbReference>
<gene>
    <name evidence="1" type="ORF">L1987_07747</name>
</gene>
<comment type="caution">
    <text evidence="1">The sequence shown here is derived from an EMBL/GenBank/DDBJ whole genome shotgun (WGS) entry which is preliminary data.</text>
</comment>
<keyword evidence="2" id="KW-1185">Reference proteome</keyword>
<reference evidence="2" key="1">
    <citation type="journal article" date="2022" name="Mol. Ecol. Resour.">
        <title>The genomes of chicory, endive, great burdock and yacon provide insights into Asteraceae palaeo-polyploidization history and plant inulin production.</title>
        <authorList>
            <person name="Fan W."/>
            <person name="Wang S."/>
            <person name="Wang H."/>
            <person name="Wang A."/>
            <person name="Jiang F."/>
            <person name="Liu H."/>
            <person name="Zhao H."/>
            <person name="Xu D."/>
            <person name="Zhang Y."/>
        </authorList>
    </citation>
    <scope>NUCLEOTIDE SEQUENCE [LARGE SCALE GENOMIC DNA]</scope>
    <source>
        <strain evidence="2">cv. Yunnan</strain>
    </source>
</reference>
<accession>A0ACB9JJ43</accession>
<name>A0ACB9JJ43_9ASTR</name>
<sequence>MGVLMGGGVRAGLTFLFSSCRAGIFWYNMEPKRKKVGRVGRNARWNWHIIMGPNTMSLTLLIPNLIKKGMGLILLGTREAWLLTRGDWNNKDRLFGSTQEANDRRIDIWMNSGTQNCNNLHNSARTIVEIKTNFGKKDIDSRLDVANDLITQWLGSSCPSFVCSTSPFSARMCEMTGMKDDNNTSRWQKLSGHDFVKY</sequence>